<organism evidence="1 2">
    <name type="scientific">Sporichthya brevicatena</name>
    <dbReference type="NCBI Taxonomy" id="171442"/>
    <lineage>
        <taxon>Bacteria</taxon>
        <taxon>Bacillati</taxon>
        <taxon>Actinomycetota</taxon>
        <taxon>Actinomycetes</taxon>
        <taxon>Sporichthyales</taxon>
        <taxon>Sporichthyaceae</taxon>
        <taxon>Sporichthya</taxon>
    </lineage>
</organism>
<comment type="caution">
    <text evidence="1">The sequence shown here is derived from an EMBL/GenBank/DDBJ whole genome shotgun (WGS) entry which is preliminary data.</text>
</comment>
<dbReference type="Proteomes" id="UP001500957">
    <property type="component" value="Unassembled WGS sequence"/>
</dbReference>
<sequence length="298" mass="31950">MRFPDPTAPDLATWLSGEFLALTASTSTDPTRPLSRAQVLVDDAAVLREAHRRLRARDVTPQAGATYLAGWFAGELGRIVGLGLASAGAGLVLDGGSLVFDVVEEGRPERVRPGRVRAIVALDHPWAGSADVEVVPAAEVLPRTMAALVEVAAPLIEACRSLAKVGLSGLWDEVADGVVSELAYCDKLAVTPLAEQIVTAAVAVPGMPWKARPKLVWAESDALGRVLIAQKGGCCLAFTCRRDTPPESELTGPQLAYRQRFGLDPVGKRYCGTCRFRDLDDVVERRVAWAEFNRREAG</sequence>
<proteinExistence type="predicted"/>
<reference evidence="1 2" key="1">
    <citation type="journal article" date="2019" name="Int. J. Syst. Evol. Microbiol.">
        <title>The Global Catalogue of Microorganisms (GCM) 10K type strain sequencing project: providing services to taxonomists for standard genome sequencing and annotation.</title>
        <authorList>
            <consortium name="The Broad Institute Genomics Platform"/>
            <consortium name="The Broad Institute Genome Sequencing Center for Infectious Disease"/>
            <person name="Wu L."/>
            <person name="Ma J."/>
        </authorList>
    </citation>
    <scope>NUCLEOTIDE SEQUENCE [LARGE SCALE GENOMIC DNA]</scope>
    <source>
        <strain evidence="1 2">JCM 10671</strain>
    </source>
</reference>
<dbReference type="EMBL" id="BAAAHE010000014">
    <property type="protein sequence ID" value="GAA0617424.1"/>
    <property type="molecule type" value="Genomic_DNA"/>
</dbReference>
<protein>
    <submittedName>
        <fullName evidence="1">Uncharacterized protein</fullName>
    </submittedName>
</protein>
<evidence type="ECO:0000313" key="2">
    <source>
        <dbReference type="Proteomes" id="UP001500957"/>
    </source>
</evidence>
<accession>A0ABN1GRK5</accession>
<name>A0ABN1GRK5_9ACTN</name>
<gene>
    <name evidence="1" type="ORF">GCM10009547_19570</name>
</gene>
<evidence type="ECO:0000313" key="1">
    <source>
        <dbReference type="EMBL" id="GAA0617424.1"/>
    </source>
</evidence>
<keyword evidence="2" id="KW-1185">Reference proteome</keyword>
<dbReference type="RefSeq" id="WP_344604113.1">
    <property type="nucleotide sequence ID" value="NZ_BAAAHE010000014.1"/>
</dbReference>